<dbReference type="Proteomes" id="UP000291892">
    <property type="component" value="Unassembled WGS sequence"/>
</dbReference>
<organism evidence="1 2">
    <name type="scientific">Rhizobium ruizarguesonis</name>
    <dbReference type="NCBI Taxonomy" id="2081791"/>
    <lineage>
        <taxon>Bacteria</taxon>
        <taxon>Pseudomonadati</taxon>
        <taxon>Pseudomonadota</taxon>
        <taxon>Alphaproteobacteria</taxon>
        <taxon>Hyphomicrobiales</taxon>
        <taxon>Rhizobiaceae</taxon>
        <taxon>Rhizobium/Agrobacterium group</taxon>
        <taxon>Rhizobium</taxon>
    </lineage>
</organism>
<dbReference type="AlphaFoldDB" id="A0AAE8U2F9"/>
<dbReference type="EMBL" id="SIKX01000001">
    <property type="protein sequence ID" value="TBF18456.1"/>
    <property type="molecule type" value="Genomic_DNA"/>
</dbReference>
<name>A0AAE8U2F9_9HYPH</name>
<evidence type="ECO:0000313" key="2">
    <source>
        <dbReference type="Proteomes" id="UP000291892"/>
    </source>
</evidence>
<reference evidence="1 2" key="1">
    <citation type="submission" date="2019-02" db="EMBL/GenBank/DDBJ databases">
        <title>The genomic architecture of introgression among sibling species of bacteria.</title>
        <authorList>
            <person name="Cavassim M.I.A."/>
            <person name="Moeskjaer S."/>
            <person name="Moslemi C."/>
            <person name="Fields B."/>
            <person name="Bachmann A."/>
            <person name="Vilhjalmsson B."/>
            <person name="Schierup M.H."/>
            <person name="Young J.P.W."/>
            <person name="Andersen S.U."/>
        </authorList>
    </citation>
    <scope>NUCLEOTIDE SEQUENCE [LARGE SCALE GENOMIC DNA]</scope>
    <source>
        <strain evidence="1 2">SM42</strain>
    </source>
</reference>
<evidence type="ECO:0000313" key="1">
    <source>
        <dbReference type="EMBL" id="TBF18456.1"/>
    </source>
</evidence>
<comment type="caution">
    <text evidence="1">The sequence shown here is derived from an EMBL/GenBank/DDBJ whole genome shotgun (WGS) entry which is preliminary data.</text>
</comment>
<dbReference type="RefSeq" id="WP_130822548.1">
    <property type="nucleotide sequence ID" value="NZ_SIKX01000001.1"/>
</dbReference>
<accession>A0AAE8U2F9</accession>
<protein>
    <submittedName>
        <fullName evidence="1">Transposase</fullName>
    </submittedName>
</protein>
<proteinExistence type="predicted"/>
<sequence>MTDKDDEQELAMIAARAAEIKAGLDAAYSVEELRRPLSTRSVHALIAGVTASTAAKLKAISARIEQLEAGGVRYAGTWQRALPYRKGSIVTSGGGMWAALRDTAEGEQPGKALDAWQLSAKSARPAVRVKTETRE</sequence>
<gene>
    <name evidence="1" type="ORF">ELG94_08825</name>
</gene>